<dbReference type="PANTHER" id="PTHR43280:SF28">
    <property type="entry name" value="HTH-TYPE TRANSCRIPTIONAL ACTIVATOR RHAS"/>
    <property type="match status" value="1"/>
</dbReference>
<keyword evidence="3" id="KW-0804">Transcription</keyword>
<dbReference type="Pfam" id="PF12833">
    <property type="entry name" value="HTH_18"/>
    <property type="match status" value="1"/>
</dbReference>
<gene>
    <name evidence="5" type="ORF">FZD51_02295</name>
</gene>
<dbReference type="GO" id="GO:0043565">
    <property type="term" value="F:sequence-specific DNA binding"/>
    <property type="evidence" value="ECO:0007669"/>
    <property type="project" value="InterPro"/>
</dbReference>
<dbReference type="InterPro" id="IPR009057">
    <property type="entry name" value="Homeodomain-like_sf"/>
</dbReference>
<accession>A0A5D4RPH3</accession>
<dbReference type="AlphaFoldDB" id="A0A5D4RPH3"/>
<dbReference type="InterPro" id="IPR018060">
    <property type="entry name" value="HTH_AraC"/>
</dbReference>
<feature type="domain" description="HTH araC/xylS-type" evidence="4">
    <location>
        <begin position="426"/>
        <end position="525"/>
    </location>
</feature>
<dbReference type="SMART" id="SM00342">
    <property type="entry name" value="HTH_ARAC"/>
    <property type="match status" value="1"/>
</dbReference>
<keyword evidence="2" id="KW-0238">DNA-binding</keyword>
<sequence>MIYILYRKTQALWENNVEPDCRQVCQSFIAAVMRGREGSASMLIHLVPKDDLEAQGIRWVLESHLSGIDLRVWKNIRDFLAAIEHVSSGLVIINMDSWDQFSGEEAEELKNKRLCWLGISSERIFQTAYRALKYRGEDVLFRPFSSSELIRAVQQIRYELRNSPEQGQAGQAQLEGPGYPDLFVSNGEEERGLTMAAFLTPDSSALESLYSLLSSRTAAKAGKVFALSEFVLFVRTHPYGGEALEEFHSFMADWKKSFAAPLAVIVYQTREPQSLKDTYQHVRMLTKLIFFEGYDIIISENHPSLTKELDPLLTPVEQREWIEMLEKRDVKAIRLWCEREFLALEAPYPDPELVRVRLTSVLAQARRYMKTYQLQSDILEENYHRVFQKIVHLPTIHEIVNELEKFAARLFEEYSRKAIDPVPAVEIAEELIESNYWEEGWNLSDCAESLGIHKSTLSRRFAAEKGLTFRERLHQIRIREAKRLLIETDLPIEKIAGMCGYSHPSYFSSKFKSIASTTPASYRRKTKYK</sequence>
<evidence type="ECO:0000256" key="1">
    <source>
        <dbReference type="ARBA" id="ARBA00023015"/>
    </source>
</evidence>
<dbReference type="EMBL" id="VTER01000001">
    <property type="protein sequence ID" value="TYS52291.1"/>
    <property type="molecule type" value="Genomic_DNA"/>
</dbReference>
<evidence type="ECO:0000259" key="4">
    <source>
        <dbReference type="PROSITE" id="PS01124"/>
    </source>
</evidence>
<organism evidence="5 6">
    <name type="scientific">Bacillus infantis</name>
    <dbReference type="NCBI Taxonomy" id="324767"/>
    <lineage>
        <taxon>Bacteria</taxon>
        <taxon>Bacillati</taxon>
        <taxon>Bacillota</taxon>
        <taxon>Bacilli</taxon>
        <taxon>Bacillales</taxon>
        <taxon>Bacillaceae</taxon>
        <taxon>Bacillus</taxon>
    </lineage>
</organism>
<protein>
    <submittedName>
        <fullName evidence="5">Helix-turn-helix domain-containing protein</fullName>
    </submittedName>
</protein>
<evidence type="ECO:0000313" key="6">
    <source>
        <dbReference type="Proteomes" id="UP000322139"/>
    </source>
</evidence>
<evidence type="ECO:0000256" key="3">
    <source>
        <dbReference type="ARBA" id="ARBA00023163"/>
    </source>
</evidence>
<dbReference type="GO" id="GO:0003700">
    <property type="term" value="F:DNA-binding transcription factor activity"/>
    <property type="evidence" value="ECO:0007669"/>
    <property type="project" value="InterPro"/>
</dbReference>
<dbReference type="PANTHER" id="PTHR43280">
    <property type="entry name" value="ARAC-FAMILY TRANSCRIPTIONAL REGULATOR"/>
    <property type="match status" value="1"/>
</dbReference>
<comment type="caution">
    <text evidence="5">The sequence shown here is derived from an EMBL/GenBank/DDBJ whole genome shotgun (WGS) entry which is preliminary data.</text>
</comment>
<proteinExistence type="predicted"/>
<keyword evidence="1" id="KW-0805">Transcription regulation</keyword>
<reference evidence="5 6" key="1">
    <citation type="submission" date="2019-08" db="EMBL/GenBank/DDBJ databases">
        <title>Bacillus genomes from the desert of Cuatro Cienegas, Coahuila.</title>
        <authorList>
            <person name="Olmedo-Alvarez G."/>
        </authorList>
    </citation>
    <scope>NUCLEOTIDE SEQUENCE [LARGE SCALE GENOMIC DNA]</scope>
    <source>
        <strain evidence="5 6">CH446_14T</strain>
    </source>
</reference>
<evidence type="ECO:0000313" key="5">
    <source>
        <dbReference type="EMBL" id="TYS52291.1"/>
    </source>
</evidence>
<dbReference type="InterPro" id="IPR011006">
    <property type="entry name" value="CheY-like_superfamily"/>
</dbReference>
<dbReference type="PROSITE" id="PS01124">
    <property type="entry name" value="HTH_ARAC_FAMILY_2"/>
    <property type="match status" value="1"/>
</dbReference>
<dbReference type="SUPFAM" id="SSF46689">
    <property type="entry name" value="Homeodomain-like"/>
    <property type="match status" value="1"/>
</dbReference>
<evidence type="ECO:0000256" key="2">
    <source>
        <dbReference type="ARBA" id="ARBA00023125"/>
    </source>
</evidence>
<dbReference type="Proteomes" id="UP000322139">
    <property type="component" value="Unassembled WGS sequence"/>
</dbReference>
<name>A0A5D4RPH3_9BACI</name>
<dbReference type="SUPFAM" id="SSF52172">
    <property type="entry name" value="CheY-like"/>
    <property type="match status" value="1"/>
</dbReference>
<dbReference type="Gene3D" id="1.10.10.60">
    <property type="entry name" value="Homeodomain-like"/>
    <property type="match status" value="2"/>
</dbReference>